<dbReference type="InterPro" id="IPR008248">
    <property type="entry name" value="CheB-like"/>
</dbReference>
<dbReference type="SMART" id="SM00448">
    <property type="entry name" value="REC"/>
    <property type="match status" value="1"/>
</dbReference>
<dbReference type="EC" id="3.1.1.61" evidence="5"/>
<dbReference type="Gene3D" id="3.40.50.2300">
    <property type="match status" value="1"/>
</dbReference>
<feature type="active site" evidence="5 6">
    <location>
        <position position="198"/>
    </location>
</feature>
<feature type="active site" evidence="5 6">
    <location>
        <position position="171"/>
    </location>
</feature>
<dbReference type="InterPro" id="IPR001789">
    <property type="entry name" value="Sig_transdc_resp-reg_receiver"/>
</dbReference>
<comment type="catalytic activity">
    <reaction evidence="4 5">
        <text>[protein]-L-glutamate 5-O-methyl ester + H2O = L-glutamyl-[protein] + methanol + H(+)</text>
        <dbReference type="Rhea" id="RHEA:23236"/>
        <dbReference type="Rhea" id="RHEA-COMP:10208"/>
        <dbReference type="Rhea" id="RHEA-COMP:10311"/>
        <dbReference type="ChEBI" id="CHEBI:15377"/>
        <dbReference type="ChEBI" id="CHEBI:15378"/>
        <dbReference type="ChEBI" id="CHEBI:17790"/>
        <dbReference type="ChEBI" id="CHEBI:29973"/>
        <dbReference type="ChEBI" id="CHEBI:82795"/>
        <dbReference type="EC" id="3.1.1.61"/>
    </reaction>
</comment>
<dbReference type="OrthoDB" id="9793421at2"/>
<feature type="domain" description="Response regulatory" evidence="8">
    <location>
        <begin position="7"/>
        <end position="125"/>
    </location>
</feature>
<reference evidence="11" key="1">
    <citation type="submission" date="2011-10" db="EMBL/GenBank/DDBJ databases">
        <title>The complete genome of chromosome of Thermovirga lienii DSM 17291.</title>
        <authorList>
            <consortium name="US DOE Joint Genome Institute (JGI-PGF)"/>
            <person name="Lucas S."/>
            <person name="Copeland A."/>
            <person name="Lapidus A."/>
            <person name="Glavina del Rio T."/>
            <person name="Dalin E."/>
            <person name="Tice H."/>
            <person name="Bruce D."/>
            <person name="Goodwin L."/>
            <person name="Pitluck S."/>
            <person name="Peters L."/>
            <person name="Mikhailova N."/>
            <person name="Saunders E."/>
            <person name="Kyrpides N."/>
            <person name="Mavromatis K."/>
            <person name="Ivanova N."/>
            <person name="Last F.I."/>
            <person name="Brettin T."/>
            <person name="Detter J.C."/>
            <person name="Han C."/>
            <person name="Larimer F."/>
            <person name="Land M."/>
            <person name="Hauser L."/>
            <person name="Markowitz V."/>
            <person name="Cheng J.-F."/>
            <person name="Hugenholtz P."/>
            <person name="Woyke T."/>
            <person name="Wu D."/>
            <person name="Spring S."/>
            <person name="Schroeder M."/>
            <person name="Brambilla E.-M."/>
            <person name="Klenk H.-P."/>
            <person name="Eisen J.A."/>
        </authorList>
    </citation>
    <scope>NUCLEOTIDE SEQUENCE [LARGE SCALE GENOMIC DNA]</scope>
    <source>
        <strain evidence="11">ATCC BAA-1197 / DSM 17291 / Cas60314</strain>
    </source>
</reference>
<keyword evidence="2 5" id="KW-0145">Chemotaxis</keyword>
<evidence type="ECO:0000256" key="6">
    <source>
        <dbReference type="PROSITE-ProRule" id="PRU00050"/>
    </source>
</evidence>
<dbReference type="CDD" id="cd17541">
    <property type="entry name" value="REC_CheB-like"/>
    <property type="match status" value="1"/>
</dbReference>
<comment type="PTM">
    <text evidence="5">Phosphorylated by CheA. Phosphorylation of the N-terminal regulatory domain activates the methylesterase activity.</text>
</comment>
<dbReference type="PROSITE" id="PS50110">
    <property type="entry name" value="RESPONSE_REGULATORY"/>
    <property type="match status" value="1"/>
</dbReference>
<dbReference type="AlphaFoldDB" id="G7V5V9"/>
<name>G7V5V9_THELD</name>
<dbReference type="GO" id="GO:0050568">
    <property type="term" value="F:protein-glutamine glutaminase activity"/>
    <property type="evidence" value="ECO:0007669"/>
    <property type="project" value="UniProtKB-UniRule"/>
</dbReference>
<evidence type="ECO:0000256" key="5">
    <source>
        <dbReference type="HAMAP-Rule" id="MF_00099"/>
    </source>
</evidence>
<dbReference type="PANTHER" id="PTHR42872">
    <property type="entry name" value="PROTEIN-GLUTAMATE METHYLESTERASE/PROTEIN-GLUTAMINE GLUTAMINASE"/>
    <property type="match status" value="1"/>
</dbReference>
<dbReference type="GO" id="GO:0005737">
    <property type="term" value="C:cytoplasm"/>
    <property type="evidence" value="ECO:0007669"/>
    <property type="project" value="UniProtKB-SubCell"/>
</dbReference>
<organism evidence="10 11">
    <name type="scientific">Thermovirga lienii (strain ATCC BAA-1197 / DSM 17291 / Cas60314)</name>
    <dbReference type="NCBI Taxonomy" id="580340"/>
    <lineage>
        <taxon>Bacteria</taxon>
        <taxon>Thermotogati</taxon>
        <taxon>Synergistota</taxon>
        <taxon>Synergistia</taxon>
        <taxon>Synergistales</taxon>
        <taxon>Thermovirgaceae</taxon>
        <taxon>Thermovirga</taxon>
    </lineage>
</organism>
<dbReference type="eggNOG" id="COG2201">
    <property type="taxonomic scope" value="Bacteria"/>
</dbReference>
<dbReference type="Pfam" id="PF01339">
    <property type="entry name" value="CheB_methylest"/>
    <property type="match status" value="1"/>
</dbReference>
<gene>
    <name evidence="5" type="primary">cheB</name>
    <name evidence="10" type="ordered locus">Tlie_0118</name>
</gene>
<evidence type="ECO:0000256" key="7">
    <source>
        <dbReference type="PROSITE-ProRule" id="PRU00169"/>
    </source>
</evidence>
<keyword evidence="3 5" id="KW-0378">Hydrolase</keyword>
<keyword evidence="11" id="KW-1185">Reference proteome</keyword>
<reference evidence="10 11" key="2">
    <citation type="journal article" date="2012" name="Stand. Genomic Sci.">
        <title>Genome sequence of the moderately thermophilic, amino-acid-degrading and sulfur-reducing bacterium Thermovirga lienii type strain (Cas60314(T)).</title>
        <authorList>
            <person name="Goker M."/>
            <person name="Saunders E."/>
            <person name="Lapidus A."/>
            <person name="Nolan M."/>
            <person name="Lucas S."/>
            <person name="Hammon N."/>
            <person name="Deshpande S."/>
            <person name="Cheng J.F."/>
            <person name="Han C."/>
            <person name="Tapia R."/>
            <person name="Goodwin L.A."/>
            <person name="Pitluck S."/>
            <person name="Liolios K."/>
            <person name="Mavromatis K."/>
            <person name="Pagani I."/>
            <person name="Ivanova N."/>
            <person name="Mikhailova N."/>
            <person name="Pati A."/>
            <person name="Chen A."/>
            <person name="Palaniappan K."/>
            <person name="Land M."/>
            <person name="Chang Y.J."/>
            <person name="Jeffries C.D."/>
            <person name="Brambilla E.M."/>
            <person name="Rohde M."/>
            <person name="Spring S."/>
            <person name="Detter J.C."/>
            <person name="Woyke T."/>
            <person name="Bristow J."/>
            <person name="Eisen J.A."/>
            <person name="Markowitz V."/>
            <person name="Hugenholtz P."/>
            <person name="Kyrpides N.C."/>
            <person name="Klenk H.P."/>
        </authorList>
    </citation>
    <scope>NUCLEOTIDE SEQUENCE [LARGE SCALE GENOMIC DNA]</scope>
    <source>
        <strain evidence="11">ATCC BAA-1197 / DSM 17291 / Cas60314</strain>
    </source>
</reference>
<comment type="similarity">
    <text evidence="5">Belongs to the CheB family.</text>
</comment>
<proteinExistence type="inferred from homology"/>
<dbReference type="PIRSF" id="PIRSF000876">
    <property type="entry name" value="RR_chemtxs_CheB"/>
    <property type="match status" value="1"/>
</dbReference>
<dbReference type="STRING" id="580340.Tlie_0118"/>
<feature type="domain" description="CheB-type methylesterase" evidence="9">
    <location>
        <begin position="159"/>
        <end position="351"/>
    </location>
</feature>
<comment type="catalytic activity">
    <reaction evidence="5">
        <text>L-glutaminyl-[protein] + H2O = L-glutamyl-[protein] + NH4(+)</text>
        <dbReference type="Rhea" id="RHEA:16441"/>
        <dbReference type="Rhea" id="RHEA-COMP:10207"/>
        <dbReference type="Rhea" id="RHEA-COMP:10208"/>
        <dbReference type="ChEBI" id="CHEBI:15377"/>
        <dbReference type="ChEBI" id="CHEBI:28938"/>
        <dbReference type="ChEBI" id="CHEBI:29973"/>
        <dbReference type="ChEBI" id="CHEBI:30011"/>
        <dbReference type="EC" id="3.5.1.44"/>
    </reaction>
</comment>
<keyword evidence="5 7" id="KW-0597">Phosphoprotein</keyword>
<dbReference type="GO" id="GO:0006935">
    <property type="term" value="P:chemotaxis"/>
    <property type="evidence" value="ECO:0007669"/>
    <property type="project" value="UniProtKB-UniRule"/>
</dbReference>
<evidence type="ECO:0000313" key="10">
    <source>
        <dbReference type="EMBL" id="AER65864.1"/>
    </source>
</evidence>
<dbReference type="EMBL" id="CP003096">
    <property type="protein sequence ID" value="AER65864.1"/>
    <property type="molecule type" value="Genomic_DNA"/>
</dbReference>
<dbReference type="InterPro" id="IPR035909">
    <property type="entry name" value="CheB_C"/>
</dbReference>
<comment type="function">
    <text evidence="5">Involved in chemotaxis. Part of a chemotaxis signal transduction system that modulates chemotaxis in response to various stimuli. Catalyzes the demethylation of specific methylglutamate residues introduced into the chemoreceptors (methyl-accepting chemotaxis proteins or MCP) by CheR. Also mediates the irreversible deamidation of specific glutamine residues to glutamic acid.</text>
</comment>
<dbReference type="KEGG" id="tli:Tlie_0118"/>
<evidence type="ECO:0000256" key="2">
    <source>
        <dbReference type="ARBA" id="ARBA00022500"/>
    </source>
</evidence>
<dbReference type="PROSITE" id="PS50122">
    <property type="entry name" value="CHEB"/>
    <property type="match status" value="1"/>
</dbReference>
<dbReference type="InterPro" id="IPR000673">
    <property type="entry name" value="Sig_transdc_resp-reg_Me-estase"/>
</dbReference>
<evidence type="ECO:0000256" key="3">
    <source>
        <dbReference type="ARBA" id="ARBA00022801"/>
    </source>
</evidence>
<dbReference type="SUPFAM" id="SSF52172">
    <property type="entry name" value="CheY-like"/>
    <property type="match status" value="1"/>
</dbReference>
<evidence type="ECO:0000256" key="1">
    <source>
        <dbReference type="ARBA" id="ARBA00022490"/>
    </source>
</evidence>
<dbReference type="GO" id="GO:0000156">
    <property type="term" value="F:phosphorelay response regulator activity"/>
    <property type="evidence" value="ECO:0007669"/>
    <property type="project" value="InterPro"/>
</dbReference>
<evidence type="ECO:0000259" key="8">
    <source>
        <dbReference type="PROSITE" id="PS50110"/>
    </source>
</evidence>
<dbReference type="Gene3D" id="3.40.50.180">
    <property type="entry name" value="Methylesterase CheB, C-terminal domain"/>
    <property type="match status" value="1"/>
</dbReference>
<dbReference type="CDD" id="cd16432">
    <property type="entry name" value="CheB_Rec"/>
    <property type="match status" value="1"/>
</dbReference>
<dbReference type="GO" id="GO:0008984">
    <property type="term" value="F:protein-glutamate methylesterase activity"/>
    <property type="evidence" value="ECO:0007669"/>
    <property type="project" value="UniProtKB-UniRule"/>
</dbReference>
<dbReference type="Proteomes" id="UP000005868">
    <property type="component" value="Chromosome"/>
</dbReference>
<comment type="subcellular location">
    <subcellularLocation>
        <location evidence="5">Cytoplasm</location>
    </subcellularLocation>
</comment>
<evidence type="ECO:0000313" key="11">
    <source>
        <dbReference type="Proteomes" id="UP000005868"/>
    </source>
</evidence>
<dbReference type="InterPro" id="IPR011006">
    <property type="entry name" value="CheY-like_superfamily"/>
</dbReference>
<protein>
    <recommendedName>
        <fullName evidence="5">Protein-glutamate methylesterase/protein-glutamine glutaminase</fullName>
        <ecNumber evidence="5">3.1.1.61</ecNumber>
        <ecNumber evidence="5">3.5.1.44</ecNumber>
    </recommendedName>
</protein>
<dbReference type="HAMAP" id="MF_00099">
    <property type="entry name" value="CheB_chemtxs"/>
    <property type="match status" value="1"/>
</dbReference>
<keyword evidence="1 5" id="KW-0963">Cytoplasm</keyword>
<dbReference type="PANTHER" id="PTHR42872:SF6">
    <property type="entry name" value="PROTEIN-GLUTAMATE METHYLESTERASE_PROTEIN-GLUTAMINE GLUTAMINASE"/>
    <property type="match status" value="1"/>
</dbReference>
<dbReference type="NCBIfam" id="NF001965">
    <property type="entry name" value="PRK00742.1"/>
    <property type="match status" value="1"/>
</dbReference>
<dbReference type="HOGENOM" id="CLU_000445_51_0_0"/>
<dbReference type="Pfam" id="PF00072">
    <property type="entry name" value="Response_reg"/>
    <property type="match status" value="1"/>
</dbReference>
<evidence type="ECO:0000256" key="4">
    <source>
        <dbReference type="ARBA" id="ARBA00048267"/>
    </source>
</evidence>
<evidence type="ECO:0000259" key="9">
    <source>
        <dbReference type="PROSITE" id="PS50122"/>
    </source>
</evidence>
<dbReference type="EC" id="3.5.1.44" evidence="5"/>
<comment type="domain">
    <text evidence="5">Contains a C-terminal catalytic domain, and an N-terminal region which modulates catalytic activity.</text>
</comment>
<feature type="modified residue" description="4-aspartylphosphate" evidence="5 7">
    <location>
        <position position="58"/>
    </location>
</feature>
<sequence length="351" mass="37896">MKTEKIKVLIVDDSALMRLILEDMLSSEEDIEVVGKARNGLDAIEKVKKLAPHVVTLDIEMPVMDGITALRGILEANPTVKVIMFSTLTKRGADATIKCLELGAFDFVHKPSQSDKDEIQSVKTDLITKIRSAFMSLCSDKTLKLDQTYPKKVSKVPDEKGDYNLLLVASSTGGPQALMKLLPQLPKNFPAPIAIVQHMPPGFTKSFSSRLDQLCNIHVVEGSENTPMTPGVAILAPGGQHMIIKETQGRMHCHLANLPPVNGVKPAADVLFQSVSLLENAKPVTVILTGMGKDGAKGALLLKEEKNSFVIAESPETAVIFGMPKAAGEVGAVDIFLLLDQIAPKITSLFQ</sequence>
<feature type="active site" evidence="5 6">
    <location>
        <position position="294"/>
    </location>
</feature>
<dbReference type="SUPFAM" id="SSF52738">
    <property type="entry name" value="Methylesterase CheB, C-terminal domain"/>
    <property type="match status" value="1"/>
</dbReference>
<accession>G7V5V9</accession>